<dbReference type="PATRIC" id="fig|1221538.3.peg.445"/>
<feature type="transmembrane region" description="Helical" evidence="1">
    <location>
        <begin position="12"/>
        <end position="36"/>
    </location>
</feature>
<dbReference type="InterPro" id="IPR025711">
    <property type="entry name" value="PepSY"/>
</dbReference>
<dbReference type="Proteomes" id="UP000019474">
    <property type="component" value="Unassembled WGS sequence"/>
</dbReference>
<evidence type="ECO:0000256" key="1">
    <source>
        <dbReference type="SAM" id="Phobius"/>
    </source>
</evidence>
<proteinExistence type="predicted"/>
<keyword evidence="1" id="KW-0812">Transmembrane</keyword>
<name>W9EEY5_9LACO</name>
<dbReference type="OrthoDB" id="2242521at2"/>
<keyword evidence="1" id="KW-1133">Transmembrane helix</keyword>
<feature type="domain" description="PepSY" evidence="2">
    <location>
        <begin position="105"/>
        <end position="162"/>
    </location>
</feature>
<keyword evidence="1" id="KW-0472">Membrane</keyword>
<dbReference type="RefSeq" id="WP_009166489.1">
    <property type="nucleotide sequence ID" value="NZ_ALXG01000017.1"/>
</dbReference>
<dbReference type="InterPro" id="IPR046350">
    <property type="entry name" value="Cystatin_sf"/>
</dbReference>
<dbReference type="Gene3D" id="3.10.450.40">
    <property type="match status" value="2"/>
</dbReference>
<gene>
    <name evidence="3" type="ORF">B808_441</name>
</gene>
<comment type="caution">
    <text evidence="3">The sequence shown here is derived from an EMBL/GenBank/DDBJ whole genome shotgun (WGS) entry which is preliminary data.</text>
</comment>
<dbReference type="Pfam" id="PF03413">
    <property type="entry name" value="PepSY"/>
    <property type="match status" value="1"/>
</dbReference>
<evidence type="ECO:0000259" key="2">
    <source>
        <dbReference type="Pfam" id="PF03413"/>
    </source>
</evidence>
<dbReference type="SUPFAM" id="SSF54403">
    <property type="entry name" value="Cystatin/monellin"/>
    <property type="match status" value="2"/>
</dbReference>
<accession>W9EEY5</accession>
<dbReference type="AlphaFoldDB" id="W9EEY5"/>
<protein>
    <submittedName>
        <fullName evidence="3">Putative secreted protein</fullName>
    </submittedName>
</protein>
<evidence type="ECO:0000313" key="4">
    <source>
        <dbReference type="Proteomes" id="UP000019474"/>
    </source>
</evidence>
<reference evidence="3 4" key="1">
    <citation type="submission" date="2012-08" db="EMBL/GenBank/DDBJ databases">
        <title>Genome sequencing of Lactobacillus florum 8D.</title>
        <authorList>
            <person name="Kim E.B."/>
            <person name="Marco M.L."/>
        </authorList>
    </citation>
    <scope>NUCLEOTIDE SEQUENCE [LARGE SCALE GENOMIC DNA]</scope>
    <source>
        <strain evidence="3 4">8D</strain>
    </source>
</reference>
<evidence type="ECO:0000313" key="3">
    <source>
        <dbReference type="EMBL" id="ETO40642.1"/>
    </source>
</evidence>
<organism evidence="3 4">
    <name type="scientific">Fructilactobacillus florum 8D</name>
    <dbReference type="NCBI Taxonomy" id="1221538"/>
    <lineage>
        <taxon>Bacteria</taxon>
        <taxon>Bacillati</taxon>
        <taxon>Bacillota</taxon>
        <taxon>Bacilli</taxon>
        <taxon>Lactobacillales</taxon>
        <taxon>Lactobacillaceae</taxon>
        <taxon>Fructilactobacillus</taxon>
    </lineage>
</organism>
<keyword evidence="4" id="KW-1185">Reference proteome</keyword>
<sequence length="166" mass="18759">MRKERIRRRKLIHGLELALLILLLLIIITSVILHLARRPLTQAEKTSQAVAQRYAKIDKSDHFFAVNVGRPTYTIAGRNQQKQPIYAIMSNNWHAVQIVRQASGISATQASQIASHRTAATVTNLGLTVEQNKPVWLVSTRNRQGAHQYVYINFSKGKVTKVIKNL</sequence>
<dbReference type="EMBL" id="ALXG01000017">
    <property type="protein sequence ID" value="ETO40642.1"/>
    <property type="molecule type" value="Genomic_DNA"/>
</dbReference>